<dbReference type="AlphaFoldDB" id="A0A0P7WC81"/>
<dbReference type="InterPro" id="IPR007900">
    <property type="entry name" value="TAF4_C"/>
</dbReference>
<dbReference type="InterPro" id="IPR045144">
    <property type="entry name" value="TAF4"/>
</dbReference>
<keyword evidence="3" id="KW-0805">Transcription regulation</keyword>
<evidence type="ECO:0000256" key="2">
    <source>
        <dbReference type="ARBA" id="ARBA00006178"/>
    </source>
</evidence>
<keyword evidence="5" id="KW-0539">Nucleus</keyword>
<comment type="similarity">
    <text evidence="2">Belongs to the TAF4 family.</text>
</comment>
<dbReference type="GO" id="GO:0005669">
    <property type="term" value="C:transcription factor TFIID complex"/>
    <property type="evidence" value="ECO:0007669"/>
    <property type="project" value="InterPro"/>
</dbReference>
<feature type="region of interest" description="Disordered" evidence="6">
    <location>
        <begin position="1"/>
        <end position="21"/>
    </location>
</feature>
<organism evidence="8 9">
    <name type="scientific">Scleropages formosus</name>
    <name type="common">Asian bonytongue</name>
    <name type="synonym">Osteoglossum formosum</name>
    <dbReference type="NCBI Taxonomy" id="113540"/>
    <lineage>
        <taxon>Eukaryota</taxon>
        <taxon>Metazoa</taxon>
        <taxon>Chordata</taxon>
        <taxon>Craniata</taxon>
        <taxon>Vertebrata</taxon>
        <taxon>Euteleostomi</taxon>
        <taxon>Actinopterygii</taxon>
        <taxon>Neopterygii</taxon>
        <taxon>Teleostei</taxon>
        <taxon>Osteoglossocephala</taxon>
        <taxon>Osteoglossomorpha</taxon>
        <taxon>Osteoglossiformes</taxon>
        <taxon>Osteoglossidae</taxon>
        <taxon>Scleropages</taxon>
    </lineage>
</organism>
<proteinExistence type="inferred from homology"/>
<dbReference type="GO" id="GO:0016251">
    <property type="term" value="F:RNA polymerase II general transcription initiation factor activity"/>
    <property type="evidence" value="ECO:0007669"/>
    <property type="project" value="TreeGrafter"/>
</dbReference>
<feature type="domain" description="Transcription initiation factor TFIID component TAF4 C-terminal" evidence="7">
    <location>
        <begin position="16"/>
        <end position="54"/>
    </location>
</feature>
<protein>
    <recommendedName>
        <fullName evidence="7">Transcription initiation factor TFIID component TAF4 C-terminal domain-containing protein</fullName>
    </recommendedName>
</protein>
<evidence type="ECO:0000313" key="9">
    <source>
        <dbReference type="Proteomes" id="UP000034805"/>
    </source>
</evidence>
<dbReference type="Pfam" id="PF05236">
    <property type="entry name" value="TAF4"/>
    <property type="match status" value="1"/>
</dbReference>
<dbReference type="EMBL" id="JARO02010447">
    <property type="protein sequence ID" value="KPP60679.1"/>
    <property type="molecule type" value="Genomic_DNA"/>
</dbReference>
<gene>
    <name evidence="8" type="ORF">Z043_121298</name>
</gene>
<evidence type="ECO:0000259" key="7">
    <source>
        <dbReference type="Pfam" id="PF05236"/>
    </source>
</evidence>
<evidence type="ECO:0000256" key="1">
    <source>
        <dbReference type="ARBA" id="ARBA00004123"/>
    </source>
</evidence>
<comment type="subcellular location">
    <subcellularLocation>
        <location evidence="1">Nucleus</location>
    </subcellularLocation>
</comment>
<evidence type="ECO:0000256" key="5">
    <source>
        <dbReference type="ARBA" id="ARBA00023242"/>
    </source>
</evidence>
<feature type="non-terminal residue" evidence="8">
    <location>
        <position position="1"/>
    </location>
</feature>
<evidence type="ECO:0000313" key="8">
    <source>
        <dbReference type="EMBL" id="KPP60679.1"/>
    </source>
</evidence>
<reference evidence="8 9" key="1">
    <citation type="submission" date="2015-08" db="EMBL/GenBank/DDBJ databases">
        <title>The genome of the Asian arowana (Scleropages formosus).</title>
        <authorList>
            <person name="Tan M.H."/>
            <person name="Gan H.M."/>
            <person name="Croft L.J."/>
            <person name="Austin C.M."/>
        </authorList>
    </citation>
    <scope>NUCLEOTIDE SEQUENCE [LARGE SCALE GENOMIC DNA]</scope>
    <source>
        <strain evidence="8">Aro1</strain>
    </source>
</reference>
<evidence type="ECO:0000256" key="4">
    <source>
        <dbReference type="ARBA" id="ARBA00023163"/>
    </source>
</evidence>
<keyword evidence="4" id="KW-0804">Transcription</keyword>
<comment type="caution">
    <text evidence="8">The sequence shown here is derived from an EMBL/GenBank/DDBJ whole genome shotgun (WGS) entry which is preliminary data.</text>
</comment>
<dbReference type="Proteomes" id="UP000034805">
    <property type="component" value="Unassembled WGS sequence"/>
</dbReference>
<dbReference type="GO" id="GO:0006367">
    <property type="term" value="P:transcription initiation at RNA polymerase II promoter"/>
    <property type="evidence" value="ECO:0007669"/>
    <property type="project" value="TreeGrafter"/>
</dbReference>
<evidence type="ECO:0000256" key="3">
    <source>
        <dbReference type="ARBA" id="ARBA00023015"/>
    </source>
</evidence>
<evidence type="ECO:0000256" key="6">
    <source>
        <dbReference type="SAM" id="MobiDB-lite"/>
    </source>
</evidence>
<dbReference type="PANTHER" id="PTHR15138:SF22">
    <property type="entry name" value="TAFH DOMAIN-CONTAINING PROTEIN"/>
    <property type="match status" value="1"/>
</dbReference>
<accession>A0A0P7WC81</accession>
<sequence>VLGSSVGSPAGTSSIGASSRQYARQRITRVNLRDLIFCMEQEREMARSLLLYRALLK</sequence>
<name>A0A0P7WC81_SCLFO</name>
<dbReference type="PANTHER" id="PTHR15138">
    <property type="entry name" value="TRANSCRIPTION INITIATION FACTOR TFIID SUBUNIT 4"/>
    <property type="match status" value="1"/>
</dbReference>
<dbReference type="GO" id="GO:0003677">
    <property type="term" value="F:DNA binding"/>
    <property type="evidence" value="ECO:0007669"/>
    <property type="project" value="TreeGrafter"/>
</dbReference>